<accession>A0A5B7F679</accession>
<keyword evidence="2" id="KW-1185">Reference proteome</keyword>
<dbReference type="OrthoDB" id="6703952at2759"/>
<organism evidence="1 2">
    <name type="scientific">Portunus trituberculatus</name>
    <name type="common">Swimming crab</name>
    <name type="synonym">Neptunus trituberculatus</name>
    <dbReference type="NCBI Taxonomy" id="210409"/>
    <lineage>
        <taxon>Eukaryota</taxon>
        <taxon>Metazoa</taxon>
        <taxon>Ecdysozoa</taxon>
        <taxon>Arthropoda</taxon>
        <taxon>Crustacea</taxon>
        <taxon>Multicrustacea</taxon>
        <taxon>Malacostraca</taxon>
        <taxon>Eumalacostraca</taxon>
        <taxon>Eucarida</taxon>
        <taxon>Decapoda</taxon>
        <taxon>Pleocyemata</taxon>
        <taxon>Brachyura</taxon>
        <taxon>Eubrachyura</taxon>
        <taxon>Portunoidea</taxon>
        <taxon>Portunidae</taxon>
        <taxon>Portuninae</taxon>
        <taxon>Portunus</taxon>
    </lineage>
</organism>
<name>A0A5B7F679_PORTR</name>
<proteinExistence type="predicted"/>
<sequence length="166" mass="18693">MLSPLNYTKEMDCQTHAKLERDSPGMSTVHPQSSCTTEVINAVEVCGRVLPPPTLLASHRVVPEGGRWRLGQGVGLYKPATLHTWSLVQYDVQGLKRNNLHERFLQQLKDVGRTLGMEVRQPSVDVVRKVTKPLDDLVALLRYYPYSQLTLFLMRPGVQYLHGGSL</sequence>
<evidence type="ECO:0000313" key="2">
    <source>
        <dbReference type="Proteomes" id="UP000324222"/>
    </source>
</evidence>
<gene>
    <name evidence="1" type="ORF">E2C01_035573</name>
</gene>
<dbReference type="Proteomes" id="UP000324222">
    <property type="component" value="Unassembled WGS sequence"/>
</dbReference>
<comment type="caution">
    <text evidence="1">The sequence shown here is derived from an EMBL/GenBank/DDBJ whole genome shotgun (WGS) entry which is preliminary data.</text>
</comment>
<reference evidence="1 2" key="1">
    <citation type="submission" date="2019-05" db="EMBL/GenBank/DDBJ databases">
        <title>Another draft genome of Portunus trituberculatus and its Hox gene families provides insights of decapod evolution.</title>
        <authorList>
            <person name="Jeong J.-H."/>
            <person name="Song I."/>
            <person name="Kim S."/>
            <person name="Choi T."/>
            <person name="Kim D."/>
            <person name="Ryu S."/>
            <person name="Kim W."/>
        </authorList>
    </citation>
    <scope>NUCLEOTIDE SEQUENCE [LARGE SCALE GENOMIC DNA]</scope>
    <source>
        <tissue evidence="1">Muscle</tissue>
    </source>
</reference>
<dbReference type="EMBL" id="VSRR010005252">
    <property type="protein sequence ID" value="MPC41962.1"/>
    <property type="molecule type" value="Genomic_DNA"/>
</dbReference>
<evidence type="ECO:0000313" key="1">
    <source>
        <dbReference type="EMBL" id="MPC41962.1"/>
    </source>
</evidence>
<protein>
    <submittedName>
        <fullName evidence="1">Uncharacterized protein</fullName>
    </submittedName>
</protein>
<dbReference type="AlphaFoldDB" id="A0A5B7F679"/>
<dbReference type="Gene3D" id="3.40.50.2300">
    <property type="match status" value="1"/>
</dbReference>